<name>A0A518DM10_9BACT</name>
<proteinExistence type="predicted"/>
<evidence type="ECO:0000313" key="3">
    <source>
        <dbReference type="Proteomes" id="UP000317648"/>
    </source>
</evidence>
<gene>
    <name evidence="2" type="ORF">Pla8534_06520</name>
</gene>
<dbReference type="OrthoDB" id="267431at2"/>
<sequence length="165" mass="17658" precursor="true">MKSFVRVPLLLLSLIVLASTAAEAHAQWGGYLGGGFVGARGLYGSRLYGDYEKQPYFALHPPVYYSSEIVRRPYGFSPFALPPGILPAELRAISGRQAVAPVAAPAPTPEMIENPFYRAGRPAEAAAGTPSPAAITAGGDAQMIQNPFYQPAVRRHDNAAFTARR</sequence>
<protein>
    <submittedName>
        <fullName evidence="2">Uncharacterized protein</fullName>
    </submittedName>
</protein>
<keyword evidence="1" id="KW-0732">Signal</keyword>
<evidence type="ECO:0000313" key="2">
    <source>
        <dbReference type="EMBL" id="QDU92879.1"/>
    </source>
</evidence>
<dbReference type="AlphaFoldDB" id="A0A518DM10"/>
<feature type="chain" id="PRO_5022144491" evidence="1">
    <location>
        <begin position="19"/>
        <end position="165"/>
    </location>
</feature>
<evidence type="ECO:0000256" key="1">
    <source>
        <dbReference type="SAM" id="SignalP"/>
    </source>
</evidence>
<dbReference type="KEGG" id="lcre:Pla8534_06520"/>
<dbReference type="RefSeq" id="WP_145049206.1">
    <property type="nucleotide sequence ID" value="NZ_CP036433.1"/>
</dbReference>
<feature type="signal peptide" evidence="1">
    <location>
        <begin position="1"/>
        <end position="18"/>
    </location>
</feature>
<organism evidence="2 3">
    <name type="scientific">Lignipirellula cremea</name>
    <dbReference type="NCBI Taxonomy" id="2528010"/>
    <lineage>
        <taxon>Bacteria</taxon>
        <taxon>Pseudomonadati</taxon>
        <taxon>Planctomycetota</taxon>
        <taxon>Planctomycetia</taxon>
        <taxon>Pirellulales</taxon>
        <taxon>Pirellulaceae</taxon>
        <taxon>Lignipirellula</taxon>
    </lineage>
</organism>
<reference evidence="2 3" key="1">
    <citation type="submission" date="2019-02" db="EMBL/GenBank/DDBJ databases">
        <title>Deep-cultivation of Planctomycetes and their phenomic and genomic characterization uncovers novel biology.</title>
        <authorList>
            <person name="Wiegand S."/>
            <person name="Jogler M."/>
            <person name="Boedeker C."/>
            <person name="Pinto D."/>
            <person name="Vollmers J."/>
            <person name="Rivas-Marin E."/>
            <person name="Kohn T."/>
            <person name="Peeters S.H."/>
            <person name="Heuer A."/>
            <person name="Rast P."/>
            <person name="Oberbeckmann S."/>
            <person name="Bunk B."/>
            <person name="Jeske O."/>
            <person name="Meyerdierks A."/>
            <person name="Storesund J.E."/>
            <person name="Kallscheuer N."/>
            <person name="Luecker S."/>
            <person name="Lage O.M."/>
            <person name="Pohl T."/>
            <person name="Merkel B.J."/>
            <person name="Hornburger P."/>
            <person name="Mueller R.-W."/>
            <person name="Bruemmer F."/>
            <person name="Labrenz M."/>
            <person name="Spormann A.M."/>
            <person name="Op den Camp H."/>
            <person name="Overmann J."/>
            <person name="Amann R."/>
            <person name="Jetten M.S.M."/>
            <person name="Mascher T."/>
            <person name="Medema M.H."/>
            <person name="Devos D.P."/>
            <person name="Kaster A.-K."/>
            <person name="Ovreas L."/>
            <person name="Rohde M."/>
            <person name="Galperin M.Y."/>
            <person name="Jogler C."/>
        </authorList>
    </citation>
    <scope>NUCLEOTIDE SEQUENCE [LARGE SCALE GENOMIC DNA]</scope>
    <source>
        <strain evidence="2 3">Pla85_3_4</strain>
    </source>
</reference>
<dbReference type="Proteomes" id="UP000317648">
    <property type="component" value="Chromosome"/>
</dbReference>
<keyword evidence="3" id="KW-1185">Reference proteome</keyword>
<accession>A0A518DM10</accession>
<dbReference type="EMBL" id="CP036433">
    <property type="protein sequence ID" value="QDU92879.1"/>
    <property type="molecule type" value="Genomic_DNA"/>
</dbReference>